<keyword evidence="5" id="KW-0186">Copper</keyword>
<feature type="region of interest" description="Disordered" evidence="6">
    <location>
        <begin position="58"/>
        <end position="85"/>
    </location>
</feature>
<keyword evidence="5" id="KW-0187">Copper transport</keyword>
<reference evidence="8" key="1">
    <citation type="journal article" date="2015" name="J. Biotechnol.">
        <title>The structure of the Cyberlindnera jadinii genome and its relation to Candida utilis analyzed by the occurrence of single nucleotide polymorphisms.</title>
        <authorList>
            <person name="Rupp O."/>
            <person name="Brinkrolf K."/>
            <person name="Buerth C."/>
            <person name="Kunigo M."/>
            <person name="Schneider J."/>
            <person name="Jaenicke S."/>
            <person name="Goesmann A."/>
            <person name="Puehler A."/>
            <person name="Jaeger K.-E."/>
            <person name="Ernst J.F."/>
        </authorList>
    </citation>
    <scope>NUCLEOTIDE SEQUENCE [LARGE SCALE GENOMIC DNA]</scope>
    <source>
        <strain evidence="8">ATCC 18201 / CBS 1600 / BCRC 20928 / JCM 3617 / NBRC 0987 / NRRL Y-1542</strain>
    </source>
</reference>
<evidence type="ECO:0000256" key="5">
    <source>
        <dbReference type="RuleBase" id="RU367022"/>
    </source>
</evidence>
<evidence type="ECO:0000313" key="7">
    <source>
        <dbReference type="EMBL" id="CEP25185.1"/>
    </source>
</evidence>
<dbReference type="Proteomes" id="UP000038830">
    <property type="component" value="Unassembled WGS sequence"/>
</dbReference>
<dbReference type="PANTHER" id="PTHR12483">
    <property type="entry name" value="SOLUTE CARRIER FAMILY 31 COPPER TRANSPORTERS"/>
    <property type="match status" value="1"/>
</dbReference>
<comment type="similarity">
    <text evidence="5">Belongs to the copper transporter (Ctr) (TC 1.A.56) family. SLC31A subfamily.</text>
</comment>
<evidence type="ECO:0000256" key="2">
    <source>
        <dbReference type="ARBA" id="ARBA00022692"/>
    </source>
</evidence>
<keyword evidence="3 5" id="KW-1133">Transmembrane helix</keyword>
<protein>
    <recommendedName>
        <fullName evidence="5">Copper transport protein</fullName>
    </recommendedName>
</protein>
<comment type="subcellular location">
    <subcellularLocation>
        <location evidence="1 5">Membrane</location>
        <topology evidence="1 5">Multi-pass membrane protein</topology>
    </subcellularLocation>
</comment>
<proteinExistence type="inferred from homology"/>
<keyword evidence="5" id="KW-0406">Ion transport</keyword>
<feature type="transmembrane region" description="Helical" evidence="5">
    <location>
        <begin position="235"/>
        <end position="254"/>
    </location>
</feature>
<dbReference type="GO" id="GO:0005886">
    <property type="term" value="C:plasma membrane"/>
    <property type="evidence" value="ECO:0007669"/>
    <property type="project" value="TreeGrafter"/>
</dbReference>
<keyword evidence="5" id="KW-0813">Transport</keyword>
<organism evidence="7 8">
    <name type="scientific">Cyberlindnera jadinii (strain ATCC 18201 / CBS 1600 / BCRC 20928 / JCM 3617 / NBRC 0987 / NRRL Y-1542)</name>
    <name type="common">Torula yeast</name>
    <name type="synonym">Candida utilis</name>
    <dbReference type="NCBI Taxonomy" id="983966"/>
    <lineage>
        <taxon>Eukaryota</taxon>
        <taxon>Fungi</taxon>
        <taxon>Dikarya</taxon>
        <taxon>Ascomycota</taxon>
        <taxon>Saccharomycotina</taxon>
        <taxon>Saccharomycetes</taxon>
        <taxon>Phaffomycetales</taxon>
        <taxon>Phaffomycetaceae</taxon>
        <taxon>Cyberlindnera</taxon>
    </lineage>
</organism>
<accession>A0A0H5C9T3</accession>
<dbReference type="AlphaFoldDB" id="A0A0H5C9T3"/>
<dbReference type="GO" id="GO:0005375">
    <property type="term" value="F:copper ion transmembrane transporter activity"/>
    <property type="evidence" value="ECO:0007669"/>
    <property type="project" value="UniProtKB-UniRule"/>
</dbReference>
<gene>
    <name evidence="7" type="primary">CTR1</name>
    <name evidence="7" type="ORF">BN1211_6191</name>
</gene>
<dbReference type="EMBL" id="CDQK01000007">
    <property type="protein sequence ID" value="CEP25185.1"/>
    <property type="molecule type" value="Genomic_DNA"/>
</dbReference>
<name>A0A0H5C9T3_CYBJN</name>
<evidence type="ECO:0000256" key="1">
    <source>
        <dbReference type="ARBA" id="ARBA00004141"/>
    </source>
</evidence>
<feature type="transmembrane region" description="Helical" evidence="5">
    <location>
        <begin position="122"/>
        <end position="147"/>
    </location>
</feature>
<sequence>MSSSSSHDHSAMMASMAMESSASVTSMVMSATSAMVSSMASSMASSMSMDMDMDMSSSTSSMASDHMNHASSSSTMDMASSTSSSMDMDHGSMDMSMNSYMTTNYDSYPVVFKTLTASSGGAAFGIFCVLFFSAFFYRGLAFLAAYLEQRVFKTEVPCQNNDDTDTEAKCCDVDVPVSNNPEIANSEKDRSVLAKFFHFTPQSLYRDFIRLIITFVSAMFGYALMLAVMSFVITYFFAVVLGMAFGEIFFLRLATVMGIRHTGMFCSSLH</sequence>
<keyword evidence="4 5" id="KW-0472">Membrane</keyword>
<dbReference type="PANTHER" id="PTHR12483:SF27">
    <property type="entry name" value="COPPER TRANSPORT PROTEIN CTR1"/>
    <property type="match status" value="1"/>
</dbReference>
<keyword evidence="2 5" id="KW-0812">Transmembrane</keyword>
<evidence type="ECO:0000256" key="3">
    <source>
        <dbReference type="ARBA" id="ARBA00022989"/>
    </source>
</evidence>
<evidence type="ECO:0000256" key="6">
    <source>
        <dbReference type="SAM" id="MobiDB-lite"/>
    </source>
</evidence>
<evidence type="ECO:0000313" key="8">
    <source>
        <dbReference type="Proteomes" id="UP000038830"/>
    </source>
</evidence>
<feature type="transmembrane region" description="Helical" evidence="5">
    <location>
        <begin position="208"/>
        <end position="229"/>
    </location>
</feature>
<evidence type="ECO:0000256" key="4">
    <source>
        <dbReference type="ARBA" id="ARBA00023136"/>
    </source>
</evidence>
<dbReference type="Pfam" id="PF04145">
    <property type="entry name" value="Ctr"/>
    <property type="match status" value="1"/>
</dbReference>
<dbReference type="InterPro" id="IPR007274">
    <property type="entry name" value="Cop_transporter"/>
</dbReference>